<reference evidence="1" key="1">
    <citation type="journal article" date="2020" name="Stud. Mycol.">
        <title>101 Dothideomycetes genomes: a test case for predicting lifestyles and emergence of pathogens.</title>
        <authorList>
            <person name="Haridas S."/>
            <person name="Albert R."/>
            <person name="Binder M."/>
            <person name="Bloem J."/>
            <person name="Labutti K."/>
            <person name="Salamov A."/>
            <person name="Andreopoulos B."/>
            <person name="Baker S."/>
            <person name="Barry K."/>
            <person name="Bills G."/>
            <person name="Bluhm B."/>
            <person name="Cannon C."/>
            <person name="Castanera R."/>
            <person name="Culley D."/>
            <person name="Daum C."/>
            <person name="Ezra D."/>
            <person name="Gonzalez J."/>
            <person name="Henrissat B."/>
            <person name="Kuo A."/>
            <person name="Liang C."/>
            <person name="Lipzen A."/>
            <person name="Lutzoni F."/>
            <person name="Magnuson J."/>
            <person name="Mondo S."/>
            <person name="Nolan M."/>
            <person name="Ohm R."/>
            <person name="Pangilinan J."/>
            <person name="Park H.-J."/>
            <person name="Ramirez L."/>
            <person name="Alfaro M."/>
            <person name="Sun H."/>
            <person name="Tritt A."/>
            <person name="Yoshinaga Y."/>
            <person name="Zwiers L.-H."/>
            <person name="Turgeon B."/>
            <person name="Goodwin S."/>
            <person name="Spatafora J."/>
            <person name="Crous P."/>
            <person name="Grigoriev I."/>
        </authorList>
    </citation>
    <scope>NUCLEOTIDE SEQUENCE</scope>
    <source>
        <strain evidence="1">CBS 122368</strain>
    </source>
</reference>
<dbReference type="AlphaFoldDB" id="A0A6A6I897"/>
<dbReference type="GeneID" id="54579562"/>
<dbReference type="Proteomes" id="UP000800094">
    <property type="component" value="Unassembled WGS sequence"/>
</dbReference>
<evidence type="ECO:0000313" key="1">
    <source>
        <dbReference type="EMBL" id="KAF2246576.1"/>
    </source>
</evidence>
<gene>
    <name evidence="1" type="ORF">BU26DRAFT_49583</name>
</gene>
<evidence type="ECO:0000313" key="2">
    <source>
        <dbReference type="Proteomes" id="UP000800094"/>
    </source>
</evidence>
<name>A0A6A6I897_9PLEO</name>
<protein>
    <submittedName>
        <fullName evidence="1">Uncharacterized protein</fullName>
    </submittedName>
</protein>
<sequence>MSNAKWQEPISLTLRLSSRLPRIQIRVQRVLSDMASGESTTGAEMHLLCANTARLVFCDSCYFFWPGPPALTTTRSYLHLDCSFHFSTFSPSTLSLASLSSYHLKSPHCGPGIISLASRDLEPLSAMRTIYLEIHQEMKANTTAQAPTLVVQLAFAILSSSQAFSNSLPLKRRGPFHINIHGRFPSII</sequence>
<accession>A0A6A6I897</accession>
<dbReference type="EMBL" id="ML987198">
    <property type="protein sequence ID" value="KAF2246576.1"/>
    <property type="molecule type" value="Genomic_DNA"/>
</dbReference>
<organism evidence="1 2">
    <name type="scientific">Trematosphaeria pertusa</name>
    <dbReference type="NCBI Taxonomy" id="390896"/>
    <lineage>
        <taxon>Eukaryota</taxon>
        <taxon>Fungi</taxon>
        <taxon>Dikarya</taxon>
        <taxon>Ascomycota</taxon>
        <taxon>Pezizomycotina</taxon>
        <taxon>Dothideomycetes</taxon>
        <taxon>Pleosporomycetidae</taxon>
        <taxon>Pleosporales</taxon>
        <taxon>Massarineae</taxon>
        <taxon>Trematosphaeriaceae</taxon>
        <taxon>Trematosphaeria</taxon>
    </lineage>
</organism>
<proteinExistence type="predicted"/>
<dbReference type="RefSeq" id="XP_033681580.1">
    <property type="nucleotide sequence ID" value="XM_033826232.1"/>
</dbReference>
<keyword evidence="2" id="KW-1185">Reference proteome</keyword>